<evidence type="ECO:0000313" key="1">
    <source>
        <dbReference type="EMBL" id="AKF13439.1"/>
    </source>
</evidence>
<name>A0A0F6WCQ7_9CAUD</name>
<dbReference type="Proteomes" id="UP000202958">
    <property type="component" value="Segment"/>
</dbReference>
<organism evidence="1 2">
    <name type="scientific">Sinorhizobium phage phiN3</name>
    <dbReference type="NCBI Taxonomy" id="1647405"/>
    <lineage>
        <taxon>Viruses</taxon>
        <taxon>Duplodnaviria</taxon>
        <taxon>Heunggongvirae</taxon>
        <taxon>Uroviricota</taxon>
        <taxon>Caudoviricetes</taxon>
        <taxon>Emdodecavirus</taxon>
        <taxon>Emdodecavirus N3</taxon>
    </lineage>
</organism>
<proteinExistence type="predicted"/>
<gene>
    <name evidence="1" type="ORF">PHIN3_176</name>
</gene>
<evidence type="ECO:0000313" key="2">
    <source>
        <dbReference type="Proteomes" id="UP000202958"/>
    </source>
</evidence>
<dbReference type="KEGG" id="vg:26638910"/>
<sequence length="66" mass="7654">MSRVPIWCEIVCVDCATQASGQFTYGAVPRQSLKNDAIKRGWKFKHDECFCSNRCLVRWEQEQGIE</sequence>
<protein>
    <submittedName>
        <fullName evidence="1">Uncharacterized protein</fullName>
    </submittedName>
</protein>
<keyword evidence="2" id="KW-1185">Reference proteome</keyword>
<reference evidence="1 2" key="1">
    <citation type="submission" date="2015-04" db="EMBL/GenBank/DDBJ databases">
        <authorList>
            <person name="Hodson T.S."/>
            <person name="Hyde J.R."/>
            <person name="Schouten J.T."/>
            <person name="Crockett J.T."/>
            <person name="Smith T.A."/>
            <person name="Merrill B.D."/>
            <person name="Crook M.B."/>
            <person name="Griffitts J.S."/>
            <person name="Burnett S.H."/>
            <person name="Grose J.H."/>
            <person name="Breakwell D.P."/>
        </authorList>
    </citation>
    <scope>NUCLEOTIDE SEQUENCE [LARGE SCALE GENOMIC DNA]</scope>
</reference>
<dbReference type="RefSeq" id="YP_009212416.1">
    <property type="nucleotide sequence ID" value="NC_028945.1"/>
</dbReference>
<accession>A0A0F6WCQ7</accession>
<dbReference type="GeneID" id="26638910"/>
<dbReference type="EMBL" id="KR052482">
    <property type="protein sequence ID" value="AKF13439.1"/>
    <property type="molecule type" value="Genomic_DNA"/>
</dbReference>